<protein>
    <recommendedName>
        <fullName evidence="2">Response regulatory domain-containing protein</fullName>
    </recommendedName>
</protein>
<dbReference type="KEGG" id="tah:SU86_003460"/>
<dbReference type="PROSITE" id="PS50110">
    <property type="entry name" value="RESPONSE_REGULATORY"/>
    <property type="match status" value="1"/>
</dbReference>
<dbReference type="Gene3D" id="3.40.50.2300">
    <property type="match status" value="1"/>
</dbReference>
<dbReference type="SUPFAM" id="SSF52172">
    <property type="entry name" value="CheY-like"/>
    <property type="match status" value="1"/>
</dbReference>
<dbReference type="InterPro" id="IPR011006">
    <property type="entry name" value="CheY-like_superfamily"/>
</dbReference>
<evidence type="ECO:0000313" key="4">
    <source>
        <dbReference type="Proteomes" id="UP000266745"/>
    </source>
</evidence>
<dbReference type="CDD" id="cd00156">
    <property type="entry name" value="REC"/>
    <property type="match status" value="1"/>
</dbReference>
<sequence length="250" mass="27491">MATKKPDFDLALMHLRNNQNMAAYNMLTSIADSIKKSDPVKAALSLILASECKNRQNKDSSNEAIEAGKLFFAHAKKEKNYAAKSAFLCAAKCFLKAGKYDNAKDAFEKSKEHSLEETVSETRPIIIVDDSKAIVLKIEGYLNNLGHTNIHSYYTGNDGLAGCKKMLKSNPIILLDMSLPDTNGDIIANKILSEKPDAQIILITADEKTTKRVKDTISSGVLAFIQKPFTIKEIKDALATAESEFSLSKK</sequence>
<accession>A0A3G1B655</accession>
<dbReference type="AlphaFoldDB" id="A0A3G1B655"/>
<dbReference type="EMBL" id="CP011097">
    <property type="protein sequence ID" value="AJZ75585.1"/>
    <property type="molecule type" value="Genomic_DNA"/>
</dbReference>
<dbReference type="SMART" id="SM00448">
    <property type="entry name" value="REC"/>
    <property type="match status" value="1"/>
</dbReference>
<feature type="domain" description="Response regulatory" evidence="2">
    <location>
        <begin position="124"/>
        <end position="242"/>
    </location>
</feature>
<dbReference type="PANTHER" id="PTHR44591:SF3">
    <property type="entry name" value="RESPONSE REGULATORY DOMAIN-CONTAINING PROTEIN"/>
    <property type="match status" value="1"/>
</dbReference>
<evidence type="ECO:0000313" key="3">
    <source>
        <dbReference type="EMBL" id="AJZ75585.1"/>
    </source>
</evidence>
<organism evidence="3 4">
    <name type="scientific">Candidatus Nitrosotenuis cloacae</name>
    <dbReference type="NCBI Taxonomy" id="1603555"/>
    <lineage>
        <taxon>Archaea</taxon>
        <taxon>Nitrososphaerota</taxon>
        <taxon>Candidatus Nitrosotenuis</taxon>
    </lineage>
</organism>
<dbReference type="InterPro" id="IPR050595">
    <property type="entry name" value="Bact_response_regulator"/>
</dbReference>
<dbReference type="GeneID" id="24875448"/>
<gene>
    <name evidence="3" type="ORF">SU86_003460</name>
</gene>
<dbReference type="STRING" id="1603555.SU86_003460"/>
<keyword evidence="1" id="KW-0597">Phosphoprotein</keyword>
<keyword evidence="4" id="KW-1185">Reference proteome</keyword>
<name>A0A3G1B655_9ARCH</name>
<reference evidence="3 4" key="1">
    <citation type="journal article" date="2016" name="Sci. Rep.">
        <title>A novel ammonia-oxidizing archaeon from wastewater treatment plant: Its enrichment, physiological and genomic characteristics.</title>
        <authorList>
            <person name="Li Y."/>
            <person name="Ding K."/>
            <person name="Wen X."/>
            <person name="Zhang B."/>
            <person name="Shen B."/>
            <person name="Yang Y."/>
        </authorList>
    </citation>
    <scope>NUCLEOTIDE SEQUENCE [LARGE SCALE GENOMIC DNA]</scope>
    <source>
        <strain evidence="3 4">SAT1</strain>
    </source>
</reference>
<dbReference type="Proteomes" id="UP000266745">
    <property type="component" value="Chromosome"/>
</dbReference>
<evidence type="ECO:0000256" key="1">
    <source>
        <dbReference type="ARBA" id="ARBA00022553"/>
    </source>
</evidence>
<dbReference type="PANTHER" id="PTHR44591">
    <property type="entry name" value="STRESS RESPONSE REGULATOR PROTEIN 1"/>
    <property type="match status" value="1"/>
</dbReference>
<dbReference type="GO" id="GO:0000160">
    <property type="term" value="P:phosphorelay signal transduction system"/>
    <property type="evidence" value="ECO:0007669"/>
    <property type="project" value="InterPro"/>
</dbReference>
<dbReference type="Pfam" id="PF00072">
    <property type="entry name" value="Response_reg"/>
    <property type="match status" value="1"/>
</dbReference>
<evidence type="ECO:0000259" key="2">
    <source>
        <dbReference type="PROSITE" id="PS50110"/>
    </source>
</evidence>
<proteinExistence type="predicted"/>
<dbReference type="InterPro" id="IPR001789">
    <property type="entry name" value="Sig_transdc_resp-reg_receiver"/>
</dbReference>
<dbReference type="RefSeq" id="WP_048188381.1">
    <property type="nucleotide sequence ID" value="NZ_CP011097.1"/>
</dbReference>